<feature type="binding site" evidence="9">
    <location>
        <position position="176"/>
    </location>
    <ligand>
        <name>Zn(2+)</name>
        <dbReference type="ChEBI" id="CHEBI:29105"/>
        <label>2</label>
    </ligand>
</feature>
<dbReference type="SMART" id="SM00271">
    <property type="entry name" value="DnaJ"/>
    <property type="match status" value="1"/>
</dbReference>
<dbReference type="GO" id="GO:0008270">
    <property type="term" value="F:zinc ion binding"/>
    <property type="evidence" value="ECO:0007669"/>
    <property type="project" value="UniProtKB-UniRule"/>
</dbReference>
<evidence type="ECO:0000256" key="7">
    <source>
        <dbReference type="ARBA" id="ARBA00061004"/>
    </source>
</evidence>
<dbReference type="EMBL" id="LR214940">
    <property type="protein sequence ID" value="VEU55157.1"/>
    <property type="molecule type" value="Genomic_DNA"/>
</dbReference>
<feature type="binding site" evidence="9">
    <location>
        <position position="173"/>
    </location>
    <ligand>
        <name>Zn(2+)</name>
        <dbReference type="ChEBI" id="CHEBI:29105"/>
        <label>2</label>
    </ligand>
</feature>
<dbReference type="HAMAP" id="MF_01152">
    <property type="entry name" value="DnaJ"/>
    <property type="match status" value="1"/>
</dbReference>
<dbReference type="Proteomes" id="UP000290482">
    <property type="component" value="Chromosome"/>
</dbReference>
<keyword evidence="1 9" id="KW-0479">Metal-binding</keyword>
<dbReference type="GO" id="GO:0005737">
    <property type="term" value="C:cytoplasm"/>
    <property type="evidence" value="ECO:0007669"/>
    <property type="project" value="UniProtKB-SubCell"/>
</dbReference>
<dbReference type="SUPFAM" id="SSF57938">
    <property type="entry name" value="DnaJ/Hsp40 cysteine-rich domain"/>
    <property type="match status" value="1"/>
</dbReference>
<dbReference type="PROSITE" id="PS50076">
    <property type="entry name" value="DNAJ_2"/>
    <property type="match status" value="1"/>
</dbReference>
<dbReference type="OrthoDB" id="9779889at2"/>
<protein>
    <recommendedName>
        <fullName evidence="8 9">Chaperone protein DnaJ</fullName>
    </recommendedName>
</protein>
<dbReference type="GO" id="GO:0009408">
    <property type="term" value="P:response to heat"/>
    <property type="evidence" value="ECO:0007669"/>
    <property type="project" value="InterPro"/>
</dbReference>
<gene>
    <name evidence="13" type="primary">dnaJ_1</name>
    <name evidence="9" type="synonym">dnaJ</name>
    <name evidence="13" type="ORF">NCTC10112_00035</name>
</gene>
<dbReference type="PROSITE" id="PS00636">
    <property type="entry name" value="DNAJ_1"/>
    <property type="match status" value="1"/>
</dbReference>
<dbReference type="PROSITE" id="PS51188">
    <property type="entry name" value="ZF_CR"/>
    <property type="match status" value="1"/>
</dbReference>
<feature type="binding site" evidence="9">
    <location>
        <position position="195"/>
    </location>
    <ligand>
        <name>Zn(2+)</name>
        <dbReference type="ChEBI" id="CHEBI:29105"/>
        <label>2</label>
    </ligand>
</feature>
<keyword evidence="14" id="KW-1185">Reference proteome</keyword>
<name>A0A448ZV77_METOS</name>
<dbReference type="CDD" id="cd10747">
    <property type="entry name" value="DnaJ_C"/>
    <property type="match status" value="1"/>
</dbReference>
<dbReference type="RefSeq" id="WP_022935904.1">
    <property type="nucleotide sequence ID" value="NZ_LR214940.1"/>
</dbReference>
<dbReference type="Gene3D" id="2.60.260.20">
    <property type="entry name" value="Urease metallochaperone UreE, N-terminal domain"/>
    <property type="match status" value="2"/>
</dbReference>
<dbReference type="Pfam" id="PF00684">
    <property type="entry name" value="DnaJ_CXXCXGXG"/>
    <property type="match status" value="1"/>
</dbReference>
<organism evidence="13 14">
    <name type="scientific">Metamycoplasma orale</name>
    <name type="common">Mycoplasma orale</name>
    <dbReference type="NCBI Taxonomy" id="2121"/>
    <lineage>
        <taxon>Bacteria</taxon>
        <taxon>Bacillati</taxon>
        <taxon>Mycoplasmatota</taxon>
        <taxon>Mycoplasmoidales</taxon>
        <taxon>Metamycoplasmataceae</taxon>
        <taxon>Metamycoplasma</taxon>
    </lineage>
</organism>
<evidence type="ECO:0000256" key="2">
    <source>
        <dbReference type="ARBA" id="ARBA00022737"/>
    </source>
</evidence>
<evidence type="ECO:0000256" key="8">
    <source>
        <dbReference type="ARBA" id="ARBA00067609"/>
    </source>
</evidence>
<dbReference type="InterPro" id="IPR001305">
    <property type="entry name" value="HSP_DnaJ_Cys-rich_dom"/>
</dbReference>
<dbReference type="SUPFAM" id="SSF49493">
    <property type="entry name" value="HSP40/DnaJ peptide-binding domain"/>
    <property type="match status" value="2"/>
</dbReference>
<evidence type="ECO:0000259" key="11">
    <source>
        <dbReference type="PROSITE" id="PS50076"/>
    </source>
</evidence>
<dbReference type="NCBIfam" id="NF008035">
    <property type="entry name" value="PRK10767.1"/>
    <property type="match status" value="1"/>
</dbReference>
<evidence type="ECO:0000256" key="6">
    <source>
        <dbReference type="ARBA" id="ARBA00053423"/>
    </source>
</evidence>
<sequence length="371" mass="41899">MAKNKRDYYEVLEINKDATEREIKTAYRKLAMKYHPDRNKEPDAEEKFKEVSEAYEILSDPEKRAKYDKYGHQAFDQAQFGTAAEDIFADFFKSFQGGFGGGDIFEEIFGNFGGQTSNRRNRATPGNDVQISITIDFLDAINGKKTTIPVSQSVICSNCNGSKAENPSDFKTCEHCNGTGRIEQKVAFFTTQTTCRHCAGTGKIISKICHLCNGAGLERKKINLDIDIPAGISNEQTIVKKGYGMPSLDGGENGSLYIVVHVREHKYYERVNDDILLSVPVSMKDIILENKILIPTPYGKVQIKLTRDMKFDKIIKIENYGATILGTKKRGNLLVTLKPYIPKFTKDNLNKVIEAFETTDNNEYTKWLDEF</sequence>
<dbReference type="CDD" id="cd06257">
    <property type="entry name" value="DnaJ"/>
    <property type="match status" value="1"/>
</dbReference>
<evidence type="ECO:0000259" key="12">
    <source>
        <dbReference type="PROSITE" id="PS51188"/>
    </source>
</evidence>
<accession>A0A448ZV77</accession>
<dbReference type="InterPro" id="IPR001623">
    <property type="entry name" value="DnaJ_domain"/>
</dbReference>
<evidence type="ECO:0000256" key="1">
    <source>
        <dbReference type="ARBA" id="ARBA00022723"/>
    </source>
</evidence>
<dbReference type="InterPro" id="IPR018253">
    <property type="entry name" value="DnaJ_domain_CS"/>
</dbReference>
<dbReference type="Pfam" id="PF01556">
    <property type="entry name" value="DnaJ_C"/>
    <property type="match status" value="1"/>
</dbReference>
<keyword evidence="2 9" id="KW-0677">Repeat</keyword>
<feature type="binding site" evidence="9">
    <location>
        <position position="212"/>
    </location>
    <ligand>
        <name>Zn(2+)</name>
        <dbReference type="ChEBI" id="CHEBI:29105"/>
        <label>1</label>
    </ligand>
</feature>
<comment type="cofactor">
    <cofactor evidence="9">
        <name>Zn(2+)</name>
        <dbReference type="ChEBI" id="CHEBI:29105"/>
    </cofactor>
    <text evidence="9">Binds 2 Zn(2+) ions per monomer.</text>
</comment>
<evidence type="ECO:0000313" key="13">
    <source>
        <dbReference type="EMBL" id="VEU55157.1"/>
    </source>
</evidence>
<evidence type="ECO:0000256" key="10">
    <source>
        <dbReference type="PROSITE-ProRule" id="PRU00546"/>
    </source>
</evidence>
<evidence type="ECO:0000256" key="9">
    <source>
        <dbReference type="HAMAP-Rule" id="MF_01152"/>
    </source>
</evidence>
<comment type="function">
    <text evidence="6 9">Participates actively in the response to hyperosmotic and heat shock by preventing the aggregation of stress-denatured proteins and by disaggregating proteins, also in an autonomous, DnaK-independent fashion. Unfolded proteins bind initially to DnaJ; upon interaction with the DnaJ-bound protein, DnaK hydrolyzes its bound ATP, resulting in the formation of a stable complex. GrpE releases ADP from DnaK; ATP binding to DnaK triggers the release of the substrate protein, thus completing the reaction cycle. Several rounds of ATP-dependent interactions between DnaJ, DnaK and GrpE are required for fully efficient folding. Also involved, together with DnaK and GrpE, in the DNA replication of plasmids through activation of initiation proteins.</text>
</comment>
<feature type="binding site" evidence="9">
    <location>
        <position position="209"/>
    </location>
    <ligand>
        <name>Zn(2+)</name>
        <dbReference type="ChEBI" id="CHEBI:29105"/>
        <label>1</label>
    </ligand>
</feature>
<dbReference type="GO" id="GO:0031072">
    <property type="term" value="F:heat shock protein binding"/>
    <property type="evidence" value="ECO:0007669"/>
    <property type="project" value="InterPro"/>
</dbReference>
<dbReference type="FunFam" id="1.10.287.110:FF:000034">
    <property type="entry name" value="Chaperone protein DnaJ"/>
    <property type="match status" value="1"/>
</dbReference>
<dbReference type="KEGG" id="mob:NCTC10112_00035"/>
<dbReference type="CDD" id="cd10719">
    <property type="entry name" value="DnaJ_zf"/>
    <property type="match status" value="1"/>
</dbReference>
<comment type="caution">
    <text evidence="9">Lacks conserved residue(s) required for the propagation of feature annotation.</text>
</comment>
<evidence type="ECO:0000256" key="3">
    <source>
        <dbReference type="ARBA" id="ARBA00022771"/>
    </source>
</evidence>
<dbReference type="Gene3D" id="1.10.287.110">
    <property type="entry name" value="DnaJ domain"/>
    <property type="match status" value="1"/>
</dbReference>
<dbReference type="PANTHER" id="PTHR43096:SF52">
    <property type="entry name" value="DNAJ HOMOLOG 1, MITOCHONDRIAL-RELATED"/>
    <property type="match status" value="1"/>
</dbReference>
<keyword evidence="9" id="KW-0346">Stress response</keyword>
<dbReference type="InterPro" id="IPR012724">
    <property type="entry name" value="DnaJ"/>
</dbReference>
<dbReference type="PANTHER" id="PTHR43096">
    <property type="entry name" value="DNAJ HOMOLOG 1, MITOCHONDRIAL-RELATED"/>
    <property type="match status" value="1"/>
</dbReference>
<proteinExistence type="inferred from homology"/>
<dbReference type="Pfam" id="PF00226">
    <property type="entry name" value="DnaJ"/>
    <property type="match status" value="1"/>
</dbReference>
<dbReference type="NCBIfam" id="TIGR02349">
    <property type="entry name" value="DnaJ_bact"/>
    <property type="match status" value="1"/>
</dbReference>
<dbReference type="FunFam" id="2.10.230.10:FF:000002">
    <property type="entry name" value="Molecular chaperone DnaJ"/>
    <property type="match status" value="1"/>
</dbReference>
<comment type="subunit">
    <text evidence="9">Homodimer.</text>
</comment>
<feature type="zinc finger region" description="CR-type" evidence="10">
    <location>
        <begin position="143"/>
        <end position="221"/>
    </location>
</feature>
<dbReference type="GO" id="GO:0042026">
    <property type="term" value="P:protein refolding"/>
    <property type="evidence" value="ECO:0007669"/>
    <property type="project" value="TreeGrafter"/>
</dbReference>
<dbReference type="InterPro" id="IPR002939">
    <property type="entry name" value="DnaJ_C"/>
</dbReference>
<dbReference type="GO" id="GO:0051082">
    <property type="term" value="F:unfolded protein binding"/>
    <property type="evidence" value="ECO:0007669"/>
    <property type="project" value="UniProtKB-UniRule"/>
</dbReference>
<dbReference type="GO" id="GO:0005524">
    <property type="term" value="F:ATP binding"/>
    <property type="evidence" value="ECO:0007669"/>
    <property type="project" value="InterPro"/>
</dbReference>
<keyword evidence="3 9" id="KW-0863">Zinc-finger</keyword>
<feature type="domain" description="CR-type" evidence="12">
    <location>
        <begin position="143"/>
        <end position="221"/>
    </location>
</feature>
<feature type="binding site" evidence="9">
    <location>
        <position position="198"/>
    </location>
    <ligand>
        <name>Zn(2+)</name>
        <dbReference type="ChEBI" id="CHEBI:29105"/>
        <label>2</label>
    </ligand>
</feature>
<evidence type="ECO:0000313" key="14">
    <source>
        <dbReference type="Proteomes" id="UP000290482"/>
    </source>
</evidence>
<comment type="domain">
    <text evidence="9">The J domain is necessary and sufficient to stimulate DnaK ATPase activity. Zinc center 1 plays an important role in the autonomous, DnaK-independent chaperone activity of DnaJ. Zinc center 2 is essential for interaction with DnaK and for DnaJ activity.</text>
</comment>
<feature type="binding site" evidence="9">
    <location>
        <position position="156"/>
    </location>
    <ligand>
        <name>Zn(2+)</name>
        <dbReference type="ChEBI" id="CHEBI:29105"/>
        <label>1</label>
    </ligand>
</feature>
<dbReference type="InterPro" id="IPR036410">
    <property type="entry name" value="HSP_DnaJ_Cys-rich_dom_sf"/>
</dbReference>
<feature type="binding site" evidence="9">
    <location>
        <position position="159"/>
    </location>
    <ligand>
        <name>Zn(2+)</name>
        <dbReference type="ChEBI" id="CHEBI:29105"/>
        <label>1</label>
    </ligand>
</feature>
<dbReference type="InterPro" id="IPR036869">
    <property type="entry name" value="J_dom_sf"/>
</dbReference>
<keyword evidence="4 9" id="KW-0862">Zinc</keyword>
<reference evidence="13 14" key="1">
    <citation type="submission" date="2019-01" db="EMBL/GenBank/DDBJ databases">
        <authorList>
            <consortium name="Pathogen Informatics"/>
        </authorList>
    </citation>
    <scope>NUCLEOTIDE SEQUENCE [LARGE SCALE GENOMIC DNA]</scope>
    <source>
        <strain evidence="13 14">NCTC10112</strain>
    </source>
</reference>
<comment type="subcellular location">
    <subcellularLocation>
        <location evidence="9">Cytoplasm</location>
    </subcellularLocation>
</comment>
<dbReference type="AlphaFoldDB" id="A0A448ZV77"/>
<evidence type="ECO:0000256" key="5">
    <source>
        <dbReference type="ARBA" id="ARBA00023186"/>
    </source>
</evidence>
<evidence type="ECO:0000256" key="4">
    <source>
        <dbReference type="ARBA" id="ARBA00022833"/>
    </source>
</evidence>
<dbReference type="Gene3D" id="2.10.230.10">
    <property type="entry name" value="Heat shock protein DnaJ, cysteine-rich domain"/>
    <property type="match status" value="1"/>
</dbReference>
<feature type="domain" description="J" evidence="11">
    <location>
        <begin position="7"/>
        <end position="71"/>
    </location>
</feature>
<dbReference type="PRINTS" id="PR00625">
    <property type="entry name" value="JDOMAIN"/>
</dbReference>
<dbReference type="InterPro" id="IPR008971">
    <property type="entry name" value="HSP40/DnaJ_pept-bd"/>
</dbReference>
<dbReference type="SUPFAM" id="SSF46565">
    <property type="entry name" value="Chaperone J-domain"/>
    <property type="match status" value="1"/>
</dbReference>
<keyword evidence="5 9" id="KW-0143">Chaperone</keyword>
<comment type="similarity">
    <text evidence="7 9">Belongs to the DnaJ family.</text>
</comment>
<dbReference type="GO" id="GO:0006260">
    <property type="term" value="P:DNA replication"/>
    <property type="evidence" value="ECO:0007669"/>
    <property type="project" value="UniProtKB-KW"/>
</dbReference>
<keyword evidence="9" id="KW-0235">DNA replication</keyword>
<keyword evidence="9" id="KW-0963">Cytoplasm</keyword>